<proteinExistence type="predicted"/>
<reference evidence="2 3" key="1">
    <citation type="submission" date="2018-12" db="EMBL/GenBank/DDBJ databases">
        <authorList>
            <consortium name="Pathogen Informatics"/>
        </authorList>
    </citation>
    <scope>NUCLEOTIDE SEQUENCE [LARGE SCALE GENOMIC DNA]</scope>
    <source>
        <strain evidence="2 3">NCTC13193</strain>
    </source>
</reference>
<keyword evidence="1" id="KW-0812">Transmembrane</keyword>
<evidence type="ECO:0000256" key="1">
    <source>
        <dbReference type="SAM" id="Phobius"/>
    </source>
</evidence>
<feature type="transmembrane region" description="Helical" evidence="1">
    <location>
        <begin position="98"/>
        <end position="116"/>
    </location>
</feature>
<keyword evidence="1" id="KW-0472">Membrane</keyword>
<protein>
    <submittedName>
        <fullName evidence="2">Uncharacterized protein</fullName>
    </submittedName>
</protein>
<accession>A0A448S2H1</accession>
<dbReference type="AlphaFoldDB" id="A0A448S2H1"/>
<name>A0A448S2H1_SERFO</name>
<evidence type="ECO:0000313" key="3">
    <source>
        <dbReference type="Proteomes" id="UP000270487"/>
    </source>
</evidence>
<dbReference type="EMBL" id="LR134492">
    <property type="protein sequence ID" value="VEI61929.1"/>
    <property type="molecule type" value="Genomic_DNA"/>
</dbReference>
<evidence type="ECO:0000313" key="2">
    <source>
        <dbReference type="EMBL" id="VEI61929.1"/>
    </source>
</evidence>
<sequence length="174" mass="19959">MRGNGLPCTVSANPPNYAGALGLNILGKHAEFYGRLKGAPCDRPDNDCVSACMCGMLIQFRSFFVYAQPQSWHRIIMSYENGTEPAQLWFYKAVCCEYYGVLSFLSFKILFIMYFFSAIPVSRYERVWVFLMNKLCVLLHGEPSDFRVVNAVVIGVPFFEYEFMFKSPQEMVFP</sequence>
<dbReference type="Proteomes" id="UP000270487">
    <property type="component" value="Chromosome"/>
</dbReference>
<organism evidence="2 3">
    <name type="scientific">Serratia fonticola</name>
    <dbReference type="NCBI Taxonomy" id="47917"/>
    <lineage>
        <taxon>Bacteria</taxon>
        <taxon>Pseudomonadati</taxon>
        <taxon>Pseudomonadota</taxon>
        <taxon>Gammaproteobacteria</taxon>
        <taxon>Enterobacterales</taxon>
        <taxon>Yersiniaceae</taxon>
        <taxon>Serratia</taxon>
    </lineage>
</organism>
<keyword evidence="1" id="KW-1133">Transmembrane helix</keyword>
<gene>
    <name evidence="2" type="ORF">NCTC13193_00106</name>
</gene>